<proteinExistence type="predicted"/>
<dbReference type="AlphaFoldDB" id="A0A7W9PZ58"/>
<evidence type="ECO:0000313" key="1">
    <source>
        <dbReference type="EMBL" id="MBB5930655.1"/>
    </source>
</evidence>
<reference evidence="1 2" key="1">
    <citation type="submission" date="2020-08" db="EMBL/GenBank/DDBJ databases">
        <title>Genomic Encyclopedia of Type Strains, Phase III (KMG-III): the genomes of soil and plant-associated and newly described type strains.</title>
        <authorList>
            <person name="Whitman W."/>
        </authorList>
    </citation>
    <scope>NUCLEOTIDE SEQUENCE [LARGE SCALE GENOMIC DNA]</scope>
    <source>
        <strain evidence="1 2">CECT 3313</strain>
    </source>
</reference>
<sequence length="148" mass="16289">MLHLAVLIANPRQEIRAVDLVTGLTALTKATEHSPLSEQPVLDRVATQEYRRRLARLRAELDESKAAGDHERAAAVQGEHDWLVSQLAGATGLSGRARRFPEGEERSRIAVSKAIRRALDRIATADAVIGEHLRLTVHTGARCSYWPA</sequence>
<name>A0A7W9PZ58_9ACTN</name>
<gene>
    <name evidence="1" type="ORF">FHS34_006162</name>
</gene>
<accession>A0A7W9PZ58</accession>
<dbReference type="EMBL" id="JACHJK010000013">
    <property type="protein sequence ID" value="MBB5930655.1"/>
    <property type="molecule type" value="Genomic_DNA"/>
</dbReference>
<dbReference type="RefSeq" id="WP_184971330.1">
    <property type="nucleotide sequence ID" value="NZ_BAAAWF010000036.1"/>
</dbReference>
<organism evidence="1 2">
    <name type="scientific">Streptomyces echinatus</name>
    <dbReference type="NCBI Taxonomy" id="67293"/>
    <lineage>
        <taxon>Bacteria</taxon>
        <taxon>Bacillati</taxon>
        <taxon>Actinomycetota</taxon>
        <taxon>Actinomycetes</taxon>
        <taxon>Kitasatosporales</taxon>
        <taxon>Streptomycetaceae</taxon>
        <taxon>Streptomyces</taxon>
    </lineage>
</organism>
<comment type="caution">
    <text evidence="1">The sequence shown here is derived from an EMBL/GenBank/DDBJ whole genome shotgun (WGS) entry which is preliminary data.</text>
</comment>
<dbReference type="Proteomes" id="UP000585836">
    <property type="component" value="Unassembled WGS sequence"/>
</dbReference>
<evidence type="ECO:0000313" key="2">
    <source>
        <dbReference type="Proteomes" id="UP000585836"/>
    </source>
</evidence>
<protein>
    <submittedName>
        <fullName evidence="1">Uncharacterized protein</fullName>
    </submittedName>
</protein>
<keyword evidence="2" id="KW-1185">Reference proteome</keyword>